<keyword evidence="4 11" id="KW-0028">Amino-acid biosynthesis</keyword>
<comment type="pathway">
    <text evidence="1 11 12">Metabolic intermediate biosynthesis; chorismate biosynthesis; chorismate from D-erythrose 4-phosphate and phosphoenolpyruvate: step 7/7.</text>
</comment>
<keyword evidence="8 11" id="KW-0521">NADP</keyword>
<proteinExistence type="inferred from homology"/>
<gene>
    <name evidence="11 13" type="primary">aroC</name>
    <name evidence="13" type="ORF">GCM10008939_25420</name>
</gene>
<evidence type="ECO:0000256" key="12">
    <source>
        <dbReference type="RuleBase" id="RU000605"/>
    </source>
</evidence>
<evidence type="ECO:0000256" key="6">
    <source>
        <dbReference type="ARBA" id="ARBA00022643"/>
    </source>
</evidence>
<reference evidence="13" key="2">
    <citation type="submission" date="2020-09" db="EMBL/GenBank/DDBJ databases">
        <authorList>
            <person name="Sun Q."/>
            <person name="Ohkuma M."/>
        </authorList>
    </citation>
    <scope>NUCLEOTIDE SEQUENCE</scope>
    <source>
        <strain evidence="13">JCM 14371</strain>
    </source>
</reference>
<dbReference type="GO" id="GO:0009423">
    <property type="term" value="P:chorismate biosynthetic process"/>
    <property type="evidence" value="ECO:0007669"/>
    <property type="project" value="UniProtKB-UniRule"/>
</dbReference>
<keyword evidence="14" id="KW-1185">Reference proteome</keyword>
<feature type="binding site" evidence="11">
    <location>
        <begin position="305"/>
        <end position="309"/>
    </location>
    <ligand>
        <name>FMN</name>
        <dbReference type="ChEBI" id="CHEBI:58210"/>
    </ligand>
</feature>
<dbReference type="PIRSF" id="PIRSF001456">
    <property type="entry name" value="Chorismate_synth"/>
    <property type="match status" value="1"/>
</dbReference>
<accession>A0A917PII5</accession>
<evidence type="ECO:0000256" key="11">
    <source>
        <dbReference type="HAMAP-Rule" id="MF_00300"/>
    </source>
</evidence>
<dbReference type="GO" id="GO:0004107">
    <property type="term" value="F:chorismate synthase activity"/>
    <property type="evidence" value="ECO:0007669"/>
    <property type="project" value="UniProtKB-UniRule"/>
</dbReference>
<dbReference type="InterPro" id="IPR035904">
    <property type="entry name" value="Chorismate_synth_AroC_sf"/>
</dbReference>
<comment type="subunit">
    <text evidence="11">Homotetramer.</text>
</comment>
<evidence type="ECO:0000256" key="9">
    <source>
        <dbReference type="ARBA" id="ARBA00023141"/>
    </source>
</evidence>
<dbReference type="EMBL" id="BMOE01000009">
    <property type="protein sequence ID" value="GGJ80444.1"/>
    <property type="molecule type" value="Genomic_DNA"/>
</dbReference>
<feature type="binding site" evidence="11">
    <location>
        <position position="39"/>
    </location>
    <ligand>
        <name>NADP(+)</name>
        <dbReference type="ChEBI" id="CHEBI:58349"/>
    </ligand>
</feature>
<comment type="similarity">
    <text evidence="2 11 12">Belongs to the chorismate synthase family.</text>
</comment>
<dbReference type="FunFam" id="3.60.150.10:FF:000002">
    <property type="entry name" value="Chorismate synthase"/>
    <property type="match status" value="1"/>
</dbReference>
<dbReference type="NCBIfam" id="NF003793">
    <property type="entry name" value="PRK05382.1"/>
    <property type="match status" value="1"/>
</dbReference>
<dbReference type="GO" id="GO:0009073">
    <property type="term" value="P:aromatic amino acid family biosynthetic process"/>
    <property type="evidence" value="ECO:0007669"/>
    <property type="project" value="UniProtKB-KW"/>
</dbReference>
<evidence type="ECO:0000313" key="13">
    <source>
        <dbReference type="EMBL" id="GGJ80444.1"/>
    </source>
</evidence>
<keyword evidence="7 11" id="KW-0274">FAD</keyword>
<keyword evidence="9 11" id="KW-0057">Aromatic amino acid biosynthesis</keyword>
<evidence type="ECO:0000313" key="14">
    <source>
        <dbReference type="Proteomes" id="UP000635726"/>
    </source>
</evidence>
<dbReference type="Pfam" id="PF01264">
    <property type="entry name" value="Chorismate_synt"/>
    <property type="match status" value="1"/>
</dbReference>
<dbReference type="Gene3D" id="3.60.150.10">
    <property type="entry name" value="Chorismate synthase AroC"/>
    <property type="match status" value="1"/>
</dbReference>
<feature type="binding site" evidence="11">
    <location>
        <position position="45"/>
    </location>
    <ligand>
        <name>NADP(+)</name>
        <dbReference type="ChEBI" id="CHEBI:58349"/>
    </ligand>
</feature>
<dbReference type="GO" id="GO:0010181">
    <property type="term" value="F:FMN binding"/>
    <property type="evidence" value="ECO:0007669"/>
    <property type="project" value="TreeGrafter"/>
</dbReference>
<dbReference type="CDD" id="cd07304">
    <property type="entry name" value="Chorismate_synthase"/>
    <property type="match status" value="1"/>
</dbReference>
<organism evidence="13 14">
    <name type="scientific">Deinococcus aquiradiocola</name>
    <dbReference type="NCBI Taxonomy" id="393059"/>
    <lineage>
        <taxon>Bacteria</taxon>
        <taxon>Thermotogati</taxon>
        <taxon>Deinococcota</taxon>
        <taxon>Deinococci</taxon>
        <taxon>Deinococcales</taxon>
        <taxon>Deinococcaceae</taxon>
        <taxon>Deinococcus</taxon>
    </lineage>
</organism>
<dbReference type="InterPro" id="IPR020541">
    <property type="entry name" value="Chorismate_synthase_CS"/>
</dbReference>
<dbReference type="PROSITE" id="PS00787">
    <property type="entry name" value="CHORISMATE_SYNTHASE_1"/>
    <property type="match status" value="1"/>
</dbReference>
<dbReference type="NCBIfam" id="TIGR00033">
    <property type="entry name" value="aroC"/>
    <property type="match status" value="1"/>
</dbReference>
<sequence length="382" mass="41125">MRFLTAGESHGPQLTAIIEGLPSQLPLGKADIDPWLRKRQGGYGRGRRMVIETDEAQIMSGVRAGRTTGAPVTLVIPNRDHRNWTEIMSPEPGGEPRKKALTDARPGHADLAGGIKYRHKDLRDVLERASARETAARVAVGSVALKLLSELGVQGANHVVSLGGIEAAEGFDWDRLDAIEENDLRTPDADAAARMRERIDAAKVAGDTLGGILEVRFRGLPVGLGSFAHYDRKLDGRIAQVCMSLQAMKGVEIGRAFDQARVPGSAVHDAIAYRDSTYVRDTNRAGGLEAGMTNGEELIVRVAMKPIATLMTPLPTVNVMTHEASDAARERSDTTAVPAAGVILQTIIGWVLADAMLEKFGGDTLPELQERVAAARAYEQAY</sequence>
<dbReference type="AlphaFoldDB" id="A0A917PII5"/>
<evidence type="ECO:0000256" key="8">
    <source>
        <dbReference type="ARBA" id="ARBA00022857"/>
    </source>
</evidence>
<dbReference type="HAMAP" id="MF_00300">
    <property type="entry name" value="Chorismate_synth"/>
    <property type="match status" value="1"/>
</dbReference>
<comment type="catalytic activity">
    <reaction evidence="11 12">
        <text>5-O-(1-carboxyvinyl)-3-phosphoshikimate = chorismate + phosphate</text>
        <dbReference type="Rhea" id="RHEA:21020"/>
        <dbReference type="ChEBI" id="CHEBI:29748"/>
        <dbReference type="ChEBI" id="CHEBI:43474"/>
        <dbReference type="ChEBI" id="CHEBI:57701"/>
        <dbReference type="EC" id="4.2.3.5"/>
    </reaction>
</comment>
<dbReference type="GO" id="GO:0005829">
    <property type="term" value="C:cytosol"/>
    <property type="evidence" value="ECO:0007669"/>
    <property type="project" value="TreeGrafter"/>
</dbReference>
<feature type="binding site" evidence="11">
    <location>
        <position position="331"/>
    </location>
    <ligand>
        <name>FMN</name>
        <dbReference type="ChEBI" id="CHEBI:58210"/>
    </ligand>
</feature>
<evidence type="ECO:0000256" key="7">
    <source>
        <dbReference type="ARBA" id="ARBA00022827"/>
    </source>
</evidence>
<protein>
    <recommendedName>
        <fullName evidence="3 11">Chorismate synthase</fullName>
        <shortName evidence="11">CS</shortName>
        <ecNumber evidence="3 11">4.2.3.5</ecNumber>
    </recommendedName>
    <alternativeName>
        <fullName evidence="11">5-enolpyruvylshikimate-3-phosphate phospholyase</fullName>
    </alternativeName>
</protein>
<evidence type="ECO:0000256" key="1">
    <source>
        <dbReference type="ARBA" id="ARBA00005044"/>
    </source>
</evidence>
<dbReference type="GO" id="GO:0008652">
    <property type="term" value="P:amino acid biosynthetic process"/>
    <property type="evidence" value="ECO:0007669"/>
    <property type="project" value="UniProtKB-KW"/>
</dbReference>
<comment type="caution">
    <text evidence="13">The sequence shown here is derived from an EMBL/GenBank/DDBJ whole genome shotgun (WGS) entry which is preliminary data.</text>
</comment>
<keyword evidence="10 11" id="KW-0456">Lyase</keyword>
<dbReference type="PANTHER" id="PTHR21085:SF0">
    <property type="entry name" value="CHORISMATE SYNTHASE"/>
    <property type="match status" value="1"/>
</dbReference>
<name>A0A917PII5_9DEIO</name>
<dbReference type="RefSeq" id="WP_188963666.1">
    <property type="nucleotide sequence ID" value="NZ_BMOE01000009.1"/>
</dbReference>
<dbReference type="PANTHER" id="PTHR21085">
    <property type="entry name" value="CHORISMATE SYNTHASE"/>
    <property type="match status" value="1"/>
</dbReference>
<feature type="binding site" evidence="11">
    <location>
        <begin position="246"/>
        <end position="247"/>
    </location>
    <ligand>
        <name>FMN</name>
        <dbReference type="ChEBI" id="CHEBI:58210"/>
    </ligand>
</feature>
<dbReference type="EC" id="4.2.3.5" evidence="3 11"/>
<comment type="cofactor">
    <cofactor evidence="11 12">
        <name>FMNH2</name>
        <dbReference type="ChEBI" id="CHEBI:57618"/>
    </cofactor>
    <text evidence="11 12">Reduced FMN (FMNH(2)).</text>
</comment>
<evidence type="ECO:0000256" key="3">
    <source>
        <dbReference type="ARBA" id="ARBA00013036"/>
    </source>
</evidence>
<dbReference type="PROSITE" id="PS00788">
    <property type="entry name" value="CHORISMATE_SYNTHASE_2"/>
    <property type="match status" value="1"/>
</dbReference>
<evidence type="ECO:0000256" key="10">
    <source>
        <dbReference type="ARBA" id="ARBA00023239"/>
    </source>
</evidence>
<evidence type="ECO:0000256" key="5">
    <source>
        <dbReference type="ARBA" id="ARBA00022630"/>
    </source>
</evidence>
<comment type="function">
    <text evidence="11">Catalyzes the anti-1,4-elimination of the C-3 phosphate and the C-6 proR hydrogen from 5-enolpyruvylshikimate-3-phosphate (EPSP) to yield chorismate, which is the branch point compound that serves as the starting substrate for the three terminal pathways of aromatic amino acid biosynthesis. This reaction introduces a second double bond into the aromatic ring system.</text>
</comment>
<dbReference type="SUPFAM" id="SSF103263">
    <property type="entry name" value="Chorismate synthase, AroC"/>
    <property type="match status" value="1"/>
</dbReference>
<keyword evidence="5 11" id="KW-0285">Flavoprotein</keyword>
<keyword evidence="6 11" id="KW-0288">FMN</keyword>
<dbReference type="Proteomes" id="UP000635726">
    <property type="component" value="Unassembled WGS sequence"/>
</dbReference>
<feature type="binding site" evidence="11">
    <location>
        <position position="290"/>
    </location>
    <ligand>
        <name>FMN</name>
        <dbReference type="ChEBI" id="CHEBI:58210"/>
    </ligand>
</feature>
<evidence type="ECO:0000256" key="4">
    <source>
        <dbReference type="ARBA" id="ARBA00022605"/>
    </source>
</evidence>
<reference evidence="13" key="1">
    <citation type="journal article" date="2014" name="Int. J. Syst. Evol. Microbiol.">
        <title>Complete genome sequence of Corynebacterium casei LMG S-19264T (=DSM 44701T), isolated from a smear-ripened cheese.</title>
        <authorList>
            <consortium name="US DOE Joint Genome Institute (JGI-PGF)"/>
            <person name="Walter F."/>
            <person name="Albersmeier A."/>
            <person name="Kalinowski J."/>
            <person name="Ruckert C."/>
        </authorList>
    </citation>
    <scope>NUCLEOTIDE SEQUENCE</scope>
    <source>
        <strain evidence="13">JCM 14371</strain>
    </source>
</reference>
<feature type="binding site" evidence="11">
    <location>
        <begin position="128"/>
        <end position="130"/>
    </location>
    <ligand>
        <name>FMN</name>
        <dbReference type="ChEBI" id="CHEBI:58210"/>
    </ligand>
</feature>
<evidence type="ECO:0000256" key="2">
    <source>
        <dbReference type="ARBA" id="ARBA00008014"/>
    </source>
</evidence>
<dbReference type="InterPro" id="IPR000453">
    <property type="entry name" value="Chorismate_synth"/>
</dbReference>